<protein>
    <submittedName>
        <fullName evidence="1">Uncharacterized protein</fullName>
    </submittedName>
</protein>
<gene>
    <name evidence="1" type="ORF">SAMN05446927_5206</name>
</gene>
<proteinExistence type="predicted"/>
<organism evidence="1 2">
    <name type="scientific">Caballeronia arationis</name>
    <dbReference type="NCBI Taxonomy" id="1777142"/>
    <lineage>
        <taxon>Bacteria</taxon>
        <taxon>Pseudomonadati</taxon>
        <taxon>Pseudomonadota</taxon>
        <taxon>Betaproteobacteria</taxon>
        <taxon>Burkholderiales</taxon>
        <taxon>Burkholderiaceae</taxon>
        <taxon>Caballeronia</taxon>
    </lineage>
</organism>
<keyword evidence="2" id="KW-1185">Reference proteome</keyword>
<reference evidence="1 2" key="1">
    <citation type="submission" date="2017-09" db="EMBL/GenBank/DDBJ databases">
        <authorList>
            <person name="Varghese N."/>
            <person name="Submissions S."/>
        </authorList>
    </citation>
    <scope>NUCLEOTIDE SEQUENCE [LARGE SCALE GENOMIC DNA]</scope>
    <source>
        <strain evidence="1 2">OK806</strain>
    </source>
</reference>
<evidence type="ECO:0000313" key="1">
    <source>
        <dbReference type="EMBL" id="SOE81909.1"/>
    </source>
</evidence>
<dbReference type="AlphaFoldDB" id="A0A7Z7N4C0"/>
<sequence>MQSIEARSIAPGAAQRLMVRETVVTNECVQADVPGRALHKGESQ</sequence>
<dbReference type="EMBL" id="OCSU01000002">
    <property type="protein sequence ID" value="SOE81909.1"/>
    <property type="molecule type" value="Genomic_DNA"/>
</dbReference>
<accession>A0A7Z7N4C0</accession>
<evidence type="ECO:0000313" key="2">
    <source>
        <dbReference type="Proteomes" id="UP000219522"/>
    </source>
</evidence>
<comment type="caution">
    <text evidence="1">The sequence shown here is derived from an EMBL/GenBank/DDBJ whole genome shotgun (WGS) entry which is preliminary data.</text>
</comment>
<dbReference type="Proteomes" id="UP000219522">
    <property type="component" value="Unassembled WGS sequence"/>
</dbReference>
<name>A0A7Z7N4C0_9BURK</name>